<dbReference type="EMBL" id="MZ679699">
    <property type="protein sequence ID" value="UJQ85540.1"/>
    <property type="molecule type" value="Genomic_RNA"/>
</dbReference>
<sequence length="397" mass="44597">MPARTRIRLDPLPLGGFGRVTFQGVQSAYTETTPAQSTTYPVMLRRCEDVVNSRKTDNPLDIRHEYRIIEPLNGFLVAGSFTRQFKEHIPGITKIAIGTNASISLQLPSVGTVATAALARSNPSKPAISMPNFLYELKDLPGMIRDIGNLKRQLNNVVVKGPQRVNAKNSANHFLAYQMGWRPLINDLKKLLTFQADVDKKIRELENLYNNGGLQRKVRSPGWVASGEDIIFSNTPMESVITTDIRCRVTRFTTAERWATVRWYPRYRPDHRYSSKELARLARRLVFGVNGISAKQVWDAIPWTWLIGWFSNVDEYLQAHSNTIPLIHSRPCVMTHTKSTYSWTRLDSTSWCTGGNAVGGVETKVRTTSSGTLSAAIPFLNGRQISILGALAIQRKR</sequence>
<evidence type="ECO:0000313" key="1">
    <source>
        <dbReference type="EMBL" id="UJQ85540.1"/>
    </source>
</evidence>
<organism evidence="1 2">
    <name type="scientific">Leviviridae sp</name>
    <dbReference type="NCBI Taxonomy" id="2027243"/>
    <lineage>
        <taxon>Viruses</taxon>
        <taxon>Riboviria</taxon>
        <taxon>Orthornavirae</taxon>
        <taxon>Lenarviricota</taxon>
        <taxon>Leviviricetes</taxon>
        <taxon>Norzivirales</taxon>
        <taxon>Fiersviridae</taxon>
    </lineage>
</organism>
<protein>
    <submittedName>
        <fullName evidence="1">Maturation protein</fullName>
    </submittedName>
</protein>
<accession>A0ABY3SSB7</accession>
<dbReference type="Proteomes" id="UP001058988">
    <property type="component" value="Chromosome"/>
</dbReference>
<proteinExistence type="predicted"/>
<name>A0ABY3SSB7_9VIRU</name>
<reference evidence="1" key="1">
    <citation type="submission" date="2021-05" db="EMBL/GenBank/DDBJ databases">
        <authorList>
            <person name="Chen Y.-M."/>
            <person name="Zhang Y.-Z."/>
        </authorList>
    </citation>
    <scope>NUCLEOTIDE SEQUENCE</scope>
    <source>
        <strain evidence="1">157-k141_37639</strain>
    </source>
</reference>
<evidence type="ECO:0000313" key="2">
    <source>
        <dbReference type="Proteomes" id="UP001058988"/>
    </source>
</evidence>
<keyword evidence="2" id="KW-1185">Reference proteome</keyword>
<reference evidence="1" key="2">
    <citation type="journal article" date="2022" name="Nat. Microbiol.">
        <title>RNA viromes from terrestrial sites across China expand environmental viral diversity.</title>
        <authorList>
            <person name="Chiapello M."/>
            <person name="Rodriguez-Romero J."/>
            <person name="Ayllon M.A."/>
            <person name="Turina M."/>
        </authorList>
    </citation>
    <scope>NUCLEOTIDE SEQUENCE</scope>
    <source>
        <strain evidence="1">157-k141_37639</strain>
    </source>
</reference>